<evidence type="ECO:0000256" key="2">
    <source>
        <dbReference type="ARBA" id="ARBA00004496"/>
    </source>
</evidence>
<reference evidence="6 7" key="1">
    <citation type="submission" date="2024-03" db="EMBL/GenBank/DDBJ databases">
        <title>The Acrasis kona genome and developmental transcriptomes reveal deep origins of eukaryotic multicellular pathways.</title>
        <authorList>
            <person name="Sheikh S."/>
            <person name="Fu C.-J."/>
            <person name="Brown M.W."/>
            <person name="Baldauf S.L."/>
        </authorList>
    </citation>
    <scope>NUCLEOTIDE SEQUENCE [LARGE SCALE GENOMIC DNA]</scope>
    <source>
        <strain evidence="6 7">ATCC MYA-3509</strain>
    </source>
</reference>
<dbReference type="Pfam" id="PF03517">
    <property type="entry name" value="Voldacs"/>
    <property type="match status" value="1"/>
</dbReference>
<dbReference type="GO" id="GO:0005681">
    <property type="term" value="C:spliceosomal complex"/>
    <property type="evidence" value="ECO:0007669"/>
    <property type="project" value="TreeGrafter"/>
</dbReference>
<dbReference type="PANTHER" id="PTHR21399">
    <property type="entry name" value="CHLORIDE CONDUCTANCE REGULATORY PROTEIN ICLN"/>
    <property type="match status" value="1"/>
</dbReference>
<comment type="caution">
    <text evidence="6">The sequence shown here is derived from an EMBL/GenBank/DDBJ whole genome shotgun (WGS) entry which is preliminary data.</text>
</comment>
<evidence type="ECO:0000256" key="5">
    <source>
        <dbReference type="SAM" id="MobiDB-lite"/>
    </source>
</evidence>
<dbReference type="PANTHER" id="PTHR21399:SF0">
    <property type="entry name" value="METHYLOSOME SUBUNIT PICLN"/>
    <property type="match status" value="1"/>
</dbReference>
<feature type="compositionally biased region" description="Basic and acidic residues" evidence="5">
    <location>
        <begin position="50"/>
        <end position="60"/>
    </location>
</feature>
<protein>
    <submittedName>
        <fullName evidence="6">Chloride conductance regulatory protein</fullName>
    </submittedName>
</protein>
<dbReference type="InterPro" id="IPR039924">
    <property type="entry name" value="ICln/Lot5/Saf5"/>
</dbReference>
<proteinExistence type="predicted"/>
<dbReference type="GO" id="GO:0005829">
    <property type="term" value="C:cytosol"/>
    <property type="evidence" value="ECO:0007669"/>
    <property type="project" value="TreeGrafter"/>
</dbReference>
<feature type="region of interest" description="Disordered" evidence="5">
    <location>
        <begin position="36"/>
        <end position="60"/>
    </location>
</feature>
<evidence type="ECO:0000256" key="4">
    <source>
        <dbReference type="ARBA" id="ARBA00023242"/>
    </source>
</evidence>
<feature type="compositionally biased region" description="Basic and acidic residues" evidence="5">
    <location>
        <begin position="176"/>
        <end position="190"/>
    </location>
</feature>
<gene>
    <name evidence="6" type="ORF">AKO1_011258</name>
</gene>
<organism evidence="6 7">
    <name type="scientific">Acrasis kona</name>
    <dbReference type="NCBI Taxonomy" id="1008807"/>
    <lineage>
        <taxon>Eukaryota</taxon>
        <taxon>Discoba</taxon>
        <taxon>Heterolobosea</taxon>
        <taxon>Tetramitia</taxon>
        <taxon>Eutetramitia</taxon>
        <taxon>Acrasidae</taxon>
        <taxon>Acrasis</taxon>
    </lineage>
</organism>
<dbReference type="AlphaFoldDB" id="A0AAW2YWN8"/>
<accession>A0AAW2YWN8</accession>
<dbReference type="EMBL" id="JAOPGA020000768">
    <property type="protein sequence ID" value="KAL0481525.1"/>
    <property type="molecule type" value="Genomic_DNA"/>
</dbReference>
<comment type="subcellular location">
    <subcellularLocation>
        <location evidence="2">Cytoplasm</location>
    </subcellularLocation>
    <subcellularLocation>
        <location evidence="1">Nucleus</location>
    </subcellularLocation>
</comment>
<dbReference type="GO" id="GO:0045292">
    <property type="term" value="P:mRNA cis splicing, via spliceosome"/>
    <property type="evidence" value="ECO:0007669"/>
    <property type="project" value="TreeGrafter"/>
</dbReference>
<name>A0AAW2YWN8_9EUKA</name>
<dbReference type="GO" id="GO:0034715">
    <property type="term" value="C:pICln-Sm protein complex"/>
    <property type="evidence" value="ECO:0007669"/>
    <property type="project" value="TreeGrafter"/>
</dbReference>
<dbReference type="InterPro" id="IPR011993">
    <property type="entry name" value="PH-like_dom_sf"/>
</dbReference>
<keyword evidence="7" id="KW-1185">Reference proteome</keyword>
<evidence type="ECO:0000313" key="7">
    <source>
        <dbReference type="Proteomes" id="UP001431209"/>
    </source>
</evidence>
<keyword evidence="3" id="KW-0963">Cytoplasm</keyword>
<evidence type="ECO:0000256" key="1">
    <source>
        <dbReference type="ARBA" id="ARBA00004123"/>
    </source>
</evidence>
<dbReference type="Gene3D" id="2.30.29.30">
    <property type="entry name" value="Pleckstrin-homology domain (PH domain)/Phosphotyrosine-binding domain (PTB)"/>
    <property type="match status" value="1"/>
</dbReference>
<dbReference type="GO" id="GO:0000387">
    <property type="term" value="P:spliceosomal snRNP assembly"/>
    <property type="evidence" value="ECO:0007669"/>
    <property type="project" value="TreeGrafter"/>
</dbReference>
<keyword evidence="4" id="KW-0539">Nucleus</keyword>
<evidence type="ECO:0000313" key="6">
    <source>
        <dbReference type="EMBL" id="KAL0481525.1"/>
    </source>
</evidence>
<sequence>MTVVLFQSDSNDINNLLKDEEKILYEFKDLKLTFSKQTDDDEDDSDDDESITKTNDDQSIQKHKSEELGILHLTNKTMYWISNESKQGYEISFPHIVMHAVENKTTLYCQLDTDESEEVSEMRVQTVENNEDTLVQQLFKCFSEIAILNPEESEDDDGSMDELIMNFEEIRKNMLLHERDENGSDEDVKRSKIYTPEQ</sequence>
<feature type="region of interest" description="Disordered" evidence="5">
    <location>
        <begin position="176"/>
        <end position="198"/>
    </location>
</feature>
<evidence type="ECO:0000256" key="3">
    <source>
        <dbReference type="ARBA" id="ARBA00022490"/>
    </source>
</evidence>
<dbReference type="Proteomes" id="UP001431209">
    <property type="component" value="Unassembled WGS sequence"/>
</dbReference>
<feature type="compositionally biased region" description="Acidic residues" evidence="5">
    <location>
        <begin position="39"/>
        <end position="49"/>
    </location>
</feature>